<dbReference type="InterPro" id="IPR036259">
    <property type="entry name" value="MFS_trans_sf"/>
</dbReference>
<gene>
    <name evidence="3" type="ORF">EVEC_LOCUS2364</name>
</gene>
<name>A0A0N4UYJ9_ENTVE</name>
<dbReference type="GO" id="GO:0090482">
    <property type="term" value="F:vitamin transmembrane transporter activity"/>
    <property type="evidence" value="ECO:0007669"/>
    <property type="project" value="InterPro"/>
</dbReference>
<feature type="transmembrane region" description="Helical" evidence="2">
    <location>
        <begin position="365"/>
        <end position="388"/>
    </location>
</feature>
<keyword evidence="4" id="KW-1185">Reference proteome</keyword>
<evidence type="ECO:0000313" key="4">
    <source>
        <dbReference type="Proteomes" id="UP000274131"/>
    </source>
</evidence>
<comment type="similarity">
    <text evidence="1">Belongs to the reduced folate carrier (RFC) transporter (TC 2.A.48) family.</text>
</comment>
<evidence type="ECO:0000256" key="1">
    <source>
        <dbReference type="ARBA" id="ARBA00005773"/>
    </source>
</evidence>
<feature type="transmembrane region" description="Helical" evidence="2">
    <location>
        <begin position="307"/>
        <end position="327"/>
    </location>
</feature>
<evidence type="ECO:0000256" key="2">
    <source>
        <dbReference type="SAM" id="Phobius"/>
    </source>
</evidence>
<feature type="transmembrane region" description="Helical" evidence="2">
    <location>
        <begin position="131"/>
        <end position="153"/>
    </location>
</feature>
<evidence type="ECO:0000313" key="5">
    <source>
        <dbReference type="WBParaSite" id="EVEC_0000265601-mRNA-1"/>
    </source>
</evidence>
<dbReference type="Pfam" id="PF01770">
    <property type="entry name" value="Folate_carrier"/>
    <property type="match status" value="1"/>
</dbReference>
<dbReference type="OrthoDB" id="18814at2759"/>
<keyword evidence="2" id="KW-0472">Membrane</keyword>
<dbReference type="PANTHER" id="PTHR10686:SF18">
    <property type="entry name" value="IP11787P-RELATED"/>
    <property type="match status" value="1"/>
</dbReference>
<sequence>MTWSYLTILLCFYAFIKEIKVAEPFIFKYQTEVLNIENAQLNGEVYPYFTYSYLVFSIPIFLLTDLLLYKPTMIVEMIGQIVFRSTLNFGVSVFSQQIGQITYALATSSEIGFFAYIYARLEKDQHRKLTSWTRAATMGGRTFGYFMCQTIILTRIGDYVTLIRIALVFPCVVFLISLFLPRVRWKKMAKRLSEVNGSGEPRSTQGQMTESCTIPTTYSAYLKGRLYKMTSEVIKIYKIGHIRKWSLWWALTTCMSLQVSQYAQAIWGEVQHGAYNPFNGFAEAAYTATAATAILVMSLIRIDWDRWGEITLVLISIIDASCLLINAQTESIYVMYGCYIGYRSLFQVMITIAQYNLAQKMVGESYGLVFGLNSFLALVLQTILTVIVSDKRGLSLPPRQQVLF</sequence>
<feature type="transmembrane region" description="Helical" evidence="2">
    <location>
        <begin position="101"/>
        <end position="119"/>
    </location>
</feature>
<reference evidence="5" key="1">
    <citation type="submission" date="2017-02" db="UniProtKB">
        <authorList>
            <consortium name="WormBaseParasite"/>
        </authorList>
    </citation>
    <scope>IDENTIFICATION</scope>
</reference>
<dbReference type="Gene3D" id="1.20.1250.20">
    <property type="entry name" value="MFS general substrate transporter like domains"/>
    <property type="match status" value="1"/>
</dbReference>
<dbReference type="WBParaSite" id="EVEC_0000265601-mRNA-1">
    <property type="protein sequence ID" value="EVEC_0000265601-mRNA-1"/>
    <property type="gene ID" value="EVEC_0000265601"/>
</dbReference>
<dbReference type="AlphaFoldDB" id="A0A0N4UYJ9"/>
<feature type="transmembrane region" description="Helical" evidence="2">
    <location>
        <begin position="284"/>
        <end position="300"/>
    </location>
</feature>
<accession>A0A0N4UYJ9</accession>
<dbReference type="Proteomes" id="UP000274131">
    <property type="component" value="Unassembled WGS sequence"/>
</dbReference>
<feature type="transmembrane region" description="Helical" evidence="2">
    <location>
        <begin position="159"/>
        <end position="180"/>
    </location>
</feature>
<dbReference type="InterPro" id="IPR002666">
    <property type="entry name" value="Folate_carrier"/>
</dbReference>
<dbReference type="EMBL" id="UXUI01007366">
    <property type="protein sequence ID" value="VDD87221.1"/>
    <property type="molecule type" value="Genomic_DNA"/>
</dbReference>
<feature type="transmembrane region" description="Helical" evidence="2">
    <location>
        <begin position="48"/>
        <end position="68"/>
    </location>
</feature>
<feature type="transmembrane region" description="Helical" evidence="2">
    <location>
        <begin position="245"/>
        <end position="264"/>
    </location>
</feature>
<keyword evidence="2" id="KW-1133">Transmembrane helix</keyword>
<dbReference type="PANTHER" id="PTHR10686">
    <property type="entry name" value="FOLATE TRANSPORTER"/>
    <property type="match status" value="1"/>
</dbReference>
<dbReference type="SUPFAM" id="SSF103473">
    <property type="entry name" value="MFS general substrate transporter"/>
    <property type="match status" value="1"/>
</dbReference>
<keyword evidence="2" id="KW-0812">Transmembrane</keyword>
<organism evidence="5">
    <name type="scientific">Enterobius vermicularis</name>
    <name type="common">Human pinworm</name>
    <dbReference type="NCBI Taxonomy" id="51028"/>
    <lineage>
        <taxon>Eukaryota</taxon>
        <taxon>Metazoa</taxon>
        <taxon>Ecdysozoa</taxon>
        <taxon>Nematoda</taxon>
        <taxon>Chromadorea</taxon>
        <taxon>Rhabditida</taxon>
        <taxon>Spirurina</taxon>
        <taxon>Oxyuridomorpha</taxon>
        <taxon>Oxyuroidea</taxon>
        <taxon>Oxyuridae</taxon>
        <taxon>Enterobius</taxon>
    </lineage>
</organism>
<dbReference type="NCBIfam" id="TIGR00806">
    <property type="entry name" value="rfc"/>
    <property type="match status" value="1"/>
</dbReference>
<reference evidence="3 4" key="2">
    <citation type="submission" date="2018-10" db="EMBL/GenBank/DDBJ databases">
        <authorList>
            <consortium name="Pathogen Informatics"/>
        </authorList>
    </citation>
    <scope>NUCLEOTIDE SEQUENCE [LARGE SCALE GENOMIC DNA]</scope>
</reference>
<dbReference type="GO" id="GO:0005886">
    <property type="term" value="C:plasma membrane"/>
    <property type="evidence" value="ECO:0007669"/>
    <property type="project" value="TreeGrafter"/>
</dbReference>
<protein>
    <submittedName>
        <fullName evidence="5">Thiamine transporter 2</fullName>
    </submittedName>
</protein>
<evidence type="ECO:0000313" key="3">
    <source>
        <dbReference type="EMBL" id="VDD87221.1"/>
    </source>
</evidence>
<proteinExistence type="inferred from homology"/>
<feature type="transmembrane region" description="Helical" evidence="2">
    <location>
        <begin position="333"/>
        <end position="353"/>
    </location>
</feature>